<sequence>MLIKHKLILNTALLIVALVAMLGLFYNTQSNLEKLTYAKSLVLQQKVDMLTLRRNEKDFLARLDLSYETKFNETMTSLLEDQSLLESMMNEFSIETNSLKELMVYFKEYQTSFTSVVTASETLGLTPETGLQGQLRRAVHNIESELSALNQDALLVTMLQLRRHEKDFMLRQDPKYIASFNQTLDRLESNVQTASLPEDKVSLLVSLAEQYSQSFNQYADGKKALGLNSQEGKLLAMRESIHRTETALDSLESQLNAVIQAKASFAMMITTILCGVIIVLGVFVAWIINRTISSALNTIQTTMRDIQTTHNLRLRVDLPAKDEIGFVAASINEMLVDFSRVIANADQTVKNMNTTTIELSKNAARTSDDAQKQRAETDMVAVSVTEMVGTVEDISRNMEMAASKALSTQENAREGQLKVRLSHWSYTPAFGTIRRFC</sequence>
<name>A0ABT3KLG0_9GAMM</name>
<dbReference type="Gene3D" id="1.10.287.950">
    <property type="entry name" value="Methyl-accepting chemotaxis protein"/>
    <property type="match status" value="1"/>
</dbReference>
<dbReference type="RefSeq" id="WP_265220170.1">
    <property type="nucleotide sequence ID" value="NZ_JAPEUL010000009.1"/>
</dbReference>
<dbReference type="InterPro" id="IPR032255">
    <property type="entry name" value="HBM"/>
</dbReference>
<keyword evidence="5" id="KW-1185">Reference proteome</keyword>
<keyword evidence="1" id="KW-0175">Coiled coil</keyword>
<dbReference type="EMBL" id="JAPEUL010000009">
    <property type="protein sequence ID" value="MCW4630842.1"/>
    <property type="molecule type" value="Genomic_DNA"/>
</dbReference>
<dbReference type="SUPFAM" id="SSF58104">
    <property type="entry name" value="Methyl-accepting chemotaxis protein (MCP) signaling domain"/>
    <property type="match status" value="1"/>
</dbReference>
<evidence type="ECO:0000256" key="1">
    <source>
        <dbReference type="SAM" id="Coils"/>
    </source>
</evidence>
<dbReference type="CDD" id="cd06225">
    <property type="entry name" value="HAMP"/>
    <property type="match status" value="1"/>
</dbReference>
<dbReference type="SMART" id="SM00304">
    <property type="entry name" value="HAMP"/>
    <property type="match status" value="1"/>
</dbReference>
<evidence type="ECO:0000256" key="2">
    <source>
        <dbReference type="SAM" id="Phobius"/>
    </source>
</evidence>
<dbReference type="PANTHER" id="PTHR32089">
    <property type="entry name" value="METHYL-ACCEPTING CHEMOTAXIS PROTEIN MCPB"/>
    <property type="match status" value="1"/>
</dbReference>
<dbReference type="SMART" id="SM01358">
    <property type="entry name" value="HBM"/>
    <property type="match status" value="1"/>
</dbReference>
<evidence type="ECO:0000313" key="5">
    <source>
        <dbReference type="Proteomes" id="UP001431181"/>
    </source>
</evidence>
<dbReference type="PANTHER" id="PTHR32089:SF112">
    <property type="entry name" value="LYSOZYME-LIKE PROTEIN-RELATED"/>
    <property type="match status" value="1"/>
</dbReference>
<evidence type="ECO:0000313" key="4">
    <source>
        <dbReference type="EMBL" id="MCW4630842.1"/>
    </source>
</evidence>
<dbReference type="Proteomes" id="UP001431181">
    <property type="component" value="Unassembled WGS sequence"/>
</dbReference>
<keyword evidence="2" id="KW-0472">Membrane</keyword>
<feature type="coiled-coil region" evidence="1">
    <location>
        <begin position="234"/>
        <end position="261"/>
    </location>
</feature>
<feature type="transmembrane region" description="Helical" evidence="2">
    <location>
        <begin position="7"/>
        <end position="26"/>
    </location>
</feature>
<proteinExistence type="predicted"/>
<keyword evidence="2" id="KW-1133">Transmembrane helix</keyword>
<dbReference type="PROSITE" id="PS50885">
    <property type="entry name" value="HAMP"/>
    <property type="match status" value="1"/>
</dbReference>
<accession>A0ABT3KLG0</accession>
<comment type="caution">
    <text evidence="4">The sequence shown here is derived from an EMBL/GenBank/DDBJ whole genome shotgun (WGS) entry which is preliminary data.</text>
</comment>
<gene>
    <name evidence="4" type="ORF">ONZ52_18680</name>
</gene>
<evidence type="ECO:0000259" key="3">
    <source>
        <dbReference type="PROSITE" id="PS50885"/>
    </source>
</evidence>
<keyword evidence="2" id="KW-0812">Transmembrane</keyword>
<feature type="transmembrane region" description="Helical" evidence="2">
    <location>
        <begin position="265"/>
        <end position="288"/>
    </location>
</feature>
<protein>
    <submittedName>
        <fullName evidence="4">Methyl-accepting chemotaxis protein</fullName>
    </submittedName>
</protein>
<dbReference type="Pfam" id="PF00672">
    <property type="entry name" value="HAMP"/>
    <property type="match status" value="1"/>
</dbReference>
<organism evidence="4 5">
    <name type="scientific">Marinomonas rhodophyticola</name>
    <dbReference type="NCBI Taxonomy" id="2992803"/>
    <lineage>
        <taxon>Bacteria</taxon>
        <taxon>Pseudomonadati</taxon>
        <taxon>Pseudomonadota</taxon>
        <taxon>Gammaproteobacteria</taxon>
        <taxon>Oceanospirillales</taxon>
        <taxon>Oceanospirillaceae</taxon>
        <taxon>Marinomonas</taxon>
    </lineage>
</organism>
<reference evidence="4" key="1">
    <citation type="submission" date="2022-11" db="EMBL/GenBank/DDBJ databases">
        <title>Marinomonas sp. nov., isolated from marine algae.</title>
        <authorList>
            <person name="Choi D.G."/>
            <person name="Kim J.M."/>
            <person name="Lee J.K."/>
            <person name="Baek J.H."/>
            <person name="Jeon C.O."/>
        </authorList>
    </citation>
    <scope>NUCLEOTIDE SEQUENCE</scope>
    <source>
        <strain evidence="4">KJ51-3</strain>
    </source>
</reference>
<feature type="domain" description="HAMP" evidence="3">
    <location>
        <begin position="290"/>
        <end position="343"/>
    </location>
</feature>
<dbReference type="InterPro" id="IPR003660">
    <property type="entry name" value="HAMP_dom"/>
</dbReference>